<evidence type="ECO:0000313" key="2">
    <source>
        <dbReference type="Proteomes" id="UP000308600"/>
    </source>
</evidence>
<proteinExistence type="predicted"/>
<accession>A0ACD3AJS2</accession>
<reference evidence="1 2" key="1">
    <citation type="journal article" date="2019" name="Nat. Ecol. Evol.">
        <title>Megaphylogeny resolves global patterns of mushroom evolution.</title>
        <authorList>
            <person name="Varga T."/>
            <person name="Krizsan K."/>
            <person name="Foldi C."/>
            <person name="Dima B."/>
            <person name="Sanchez-Garcia M."/>
            <person name="Sanchez-Ramirez S."/>
            <person name="Szollosi G.J."/>
            <person name="Szarkandi J.G."/>
            <person name="Papp V."/>
            <person name="Albert L."/>
            <person name="Andreopoulos W."/>
            <person name="Angelini C."/>
            <person name="Antonin V."/>
            <person name="Barry K.W."/>
            <person name="Bougher N.L."/>
            <person name="Buchanan P."/>
            <person name="Buyck B."/>
            <person name="Bense V."/>
            <person name="Catcheside P."/>
            <person name="Chovatia M."/>
            <person name="Cooper J."/>
            <person name="Damon W."/>
            <person name="Desjardin D."/>
            <person name="Finy P."/>
            <person name="Geml J."/>
            <person name="Haridas S."/>
            <person name="Hughes K."/>
            <person name="Justo A."/>
            <person name="Karasinski D."/>
            <person name="Kautmanova I."/>
            <person name="Kiss B."/>
            <person name="Kocsube S."/>
            <person name="Kotiranta H."/>
            <person name="LaButti K.M."/>
            <person name="Lechner B.E."/>
            <person name="Liimatainen K."/>
            <person name="Lipzen A."/>
            <person name="Lukacs Z."/>
            <person name="Mihaltcheva S."/>
            <person name="Morgado L.N."/>
            <person name="Niskanen T."/>
            <person name="Noordeloos M.E."/>
            <person name="Ohm R.A."/>
            <person name="Ortiz-Santana B."/>
            <person name="Ovrebo C."/>
            <person name="Racz N."/>
            <person name="Riley R."/>
            <person name="Savchenko A."/>
            <person name="Shiryaev A."/>
            <person name="Soop K."/>
            <person name="Spirin V."/>
            <person name="Szebenyi C."/>
            <person name="Tomsovsky M."/>
            <person name="Tulloss R.E."/>
            <person name="Uehling J."/>
            <person name="Grigoriev I.V."/>
            <person name="Vagvolgyi C."/>
            <person name="Papp T."/>
            <person name="Martin F.M."/>
            <person name="Miettinen O."/>
            <person name="Hibbett D.S."/>
            <person name="Nagy L.G."/>
        </authorList>
    </citation>
    <scope>NUCLEOTIDE SEQUENCE [LARGE SCALE GENOMIC DNA]</scope>
    <source>
        <strain evidence="1 2">NL-1719</strain>
    </source>
</reference>
<name>A0ACD3AJS2_9AGAR</name>
<sequence length="512" mass="57504">MAMPTPSPNFLSKPQPDFETSPSHFLDVPIPMPIPSSIPSPHFLSGGPQADFGSGTYPADGLPPITTPSDFQPERTASPSTTHSDGELGSDDGSEGESLRTIVCCFDGTGNKPGQGSNVLLFFRALMREDDKEDQVVYYQPGIGAYASDPQGGIYSSLVSTAYSALDEGTGMSINLHIKEGYKFIMENYRKKNKICLFGFSRGAHVARLLSLMLYKVGVLHSQHKWLVDYAFSISQIPGRDGRMQSKLFRETFSRPATVQFLGVWDTVASIGLTRPILPPGSLTYAVKEFRQALALDERRARFRPELWGQPILDCEQDFDFDHQLETDVDIQRLKGFTPLDRDHANVKEVWFAGCHSDIGGGSGSDLAFIPLRWMIRECIQSDAGIIFDDDMLFKLGFNPEEPVEANLNTTYFDTNDSEDAPIDELDRIKWWWLIELLPTHHLSRDSDGHWYFQRELNIGYGRFVPFDDEGKIKIHSSVRTKLGRGYQPAAWNWDDVQELINSGSNRVQWVD</sequence>
<evidence type="ECO:0000313" key="1">
    <source>
        <dbReference type="EMBL" id="TFK66017.1"/>
    </source>
</evidence>
<keyword evidence="2" id="KW-1185">Reference proteome</keyword>
<dbReference type="EMBL" id="ML208418">
    <property type="protein sequence ID" value="TFK66017.1"/>
    <property type="molecule type" value="Genomic_DNA"/>
</dbReference>
<gene>
    <name evidence="1" type="ORF">BDN72DRAFT_900199</name>
</gene>
<dbReference type="Proteomes" id="UP000308600">
    <property type="component" value="Unassembled WGS sequence"/>
</dbReference>
<organism evidence="1 2">
    <name type="scientific">Pluteus cervinus</name>
    <dbReference type="NCBI Taxonomy" id="181527"/>
    <lineage>
        <taxon>Eukaryota</taxon>
        <taxon>Fungi</taxon>
        <taxon>Dikarya</taxon>
        <taxon>Basidiomycota</taxon>
        <taxon>Agaricomycotina</taxon>
        <taxon>Agaricomycetes</taxon>
        <taxon>Agaricomycetidae</taxon>
        <taxon>Agaricales</taxon>
        <taxon>Pluteineae</taxon>
        <taxon>Pluteaceae</taxon>
        <taxon>Pluteus</taxon>
    </lineage>
</organism>
<protein>
    <submittedName>
        <fullName evidence="1">Uncharacterized protein</fullName>
    </submittedName>
</protein>